<dbReference type="SUPFAM" id="SSF52096">
    <property type="entry name" value="ClpP/crotonase"/>
    <property type="match status" value="1"/>
</dbReference>
<dbReference type="InterPro" id="IPR001753">
    <property type="entry name" value="Enoyl-CoA_hydra/iso"/>
</dbReference>
<dbReference type="Proteomes" id="UP000245396">
    <property type="component" value="Unassembled WGS sequence"/>
</dbReference>
<keyword evidence="5" id="KW-1185">Reference proteome</keyword>
<evidence type="ECO:0000313" key="4">
    <source>
        <dbReference type="EMBL" id="PWJ85446.1"/>
    </source>
</evidence>
<comment type="subcellular location">
    <subcellularLocation>
        <location evidence="1">Peroxisome</location>
    </subcellularLocation>
</comment>
<comment type="caution">
    <text evidence="4">The sequence shown here is derived from an EMBL/GenBank/DDBJ whole genome shotgun (WGS) entry which is preliminary data.</text>
</comment>
<dbReference type="Pfam" id="PF00378">
    <property type="entry name" value="ECH_1"/>
    <property type="match status" value="1"/>
</dbReference>
<dbReference type="AlphaFoldDB" id="A0A316C8Q6"/>
<dbReference type="GO" id="GO:0004165">
    <property type="term" value="F:delta(3)-delta(2)-enoyl-CoA isomerase activity"/>
    <property type="evidence" value="ECO:0007669"/>
    <property type="project" value="UniProtKB-ARBA"/>
</dbReference>
<evidence type="ECO:0000256" key="1">
    <source>
        <dbReference type="ARBA" id="ARBA00004275"/>
    </source>
</evidence>
<dbReference type="OrthoDB" id="9797151at2"/>
<dbReference type="InterPro" id="IPR051053">
    <property type="entry name" value="ECH/Chromodomain_protein"/>
</dbReference>
<dbReference type="STRING" id="1192868.GCA_000304395_00075"/>
<dbReference type="CDD" id="cd06558">
    <property type="entry name" value="crotonase-like"/>
    <property type="match status" value="1"/>
</dbReference>
<reference evidence="4 5" key="1">
    <citation type="submission" date="2018-05" db="EMBL/GenBank/DDBJ databases">
        <title>Genomic Encyclopedia of Type Strains, Phase IV (KMG-IV): sequencing the most valuable type-strain genomes for metagenomic binning, comparative biology and taxonomic classification.</title>
        <authorList>
            <person name="Goeker M."/>
        </authorList>
    </citation>
    <scope>NUCLEOTIDE SEQUENCE [LARGE SCALE GENOMIC DNA]</scope>
    <source>
        <strain evidence="4 5">DSM 6986</strain>
    </source>
</reference>
<dbReference type="InterPro" id="IPR029045">
    <property type="entry name" value="ClpP/crotonase-like_dom_sf"/>
</dbReference>
<evidence type="ECO:0000313" key="5">
    <source>
        <dbReference type="Proteomes" id="UP000245396"/>
    </source>
</evidence>
<proteinExistence type="predicted"/>
<protein>
    <submittedName>
        <fullName evidence="4">Enoyl-CoA hydratase</fullName>
    </submittedName>
</protein>
<dbReference type="PANTHER" id="PTHR43684">
    <property type="match status" value="1"/>
</dbReference>
<keyword evidence="3" id="KW-0413">Isomerase</keyword>
<evidence type="ECO:0000256" key="2">
    <source>
        <dbReference type="ARBA" id="ARBA00023140"/>
    </source>
</evidence>
<gene>
    <name evidence="4" type="ORF">C7441_103305</name>
</gene>
<organism evidence="4 5">
    <name type="scientific">Pseudaminobacter salicylatoxidans</name>
    <dbReference type="NCBI Taxonomy" id="93369"/>
    <lineage>
        <taxon>Bacteria</taxon>
        <taxon>Pseudomonadati</taxon>
        <taxon>Pseudomonadota</taxon>
        <taxon>Alphaproteobacteria</taxon>
        <taxon>Hyphomicrobiales</taxon>
        <taxon>Phyllobacteriaceae</taxon>
        <taxon>Pseudaminobacter</taxon>
    </lineage>
</organism>
<dbReference type="PANTHER" id="PTHR43684:SF1">
    <property type="entry name" value="ENOYL-COA DELTA ISOMERASE 2"/>
    <property type="match status" value="1"/>
</dbReference>
<dbReference type="Gene3D" id="3.90.226.10">
    <property type="entry name" value="2-enoyl-CoA Hydratase, Chain A, domain 1"/>
    <property type="match status" value="1"/>
</dbReference>
<accession>A0A316C8Q6</accession>
<dbReference type="RefSeq" id="WP_109612151.1">
    <property type="nucleotide sequence ID" value="NZ_QGGG01000003.1"/>
</dbReference>
<dbReference type="EMBL" id="QGGG01000003">
    <property type="protein sequence ID" value="PWJ85446.1"/>
    <property type="molecule type" value="Genomic_DNA"/>
</dbReference>
<evidence type="ECO:0000256" key="3">
    <source>
        <dbReference type="ARBA" id="ARBA00023235"/>
    </source>
</evidence>
<sequence length="253" mass="26778">MGTLADGQILVERRGAVQVIRMNRPEKKNALTSAMYAAIAAALQSGDADPQIAAHVFFGVPGAFSAGNDLTDFMAVATGGEGSPEVWDFLLTLVRCEKPMLSGVDGIAVGIGTTLNLHCDLTFATPRTVFRTPFVDLGLVPEAASSLLLPMVLGRQQAFAMLGLGEGLTAEKARAAGMIYDVVPEDALEAAVLAAADAVAAKPRGALKATRDLLRAPREAVAERVSQENEIFRRRLKSDEARAALTAFTNRKK</sequence>
<dbReference type="NCBIfam" id="NF004681">
    <property type="entry name" value="PRK06023.1"/>
    <property type="match status" value="1"/>
</dbReference>
<keyword evidence="2" id="KW-0576">Peroxisome</keyword>
<name>A0A316C8Q6_PSESE</name>